<keyword evidence="2" id="KW-1185">Reference proteome</keyword>
<sequence>MASRKSLKKTVNYITEVAAGLCLVESANANAEKREAYSQLFLQIINLRNDIISRISHTEPGSVKLFYKKLRTDFNAEVDNVFKKLEELAK</sequence>
<dbReference type="Proteomes" id="UP000703295">
    <property type="component" value="Unassembled WGS sequence"/>
</dbReference>
<dbReference type="EMBL" id="JACJJW010000063">
    <property type="protein sequence ID" value="MBM6759815.1"/>
    <property type="molecule type" value="Genomic_DNA"/>
</dbReference>
<protein>
    <submittedName>
        <fullName evidence="1">Uncharacterized protein</fullName>
    </submittedName>
</protein>
<comment type="caution">
    <text evidence="1">The sequence shown here is derived from an EMBL/GenBank/DDBJ whole genome shotgun (WGS) entry which is preliminary data.</text>
</comment>
<organism evidence="1 2">
    <name type="scientific">Bacteroides mediterraneensis</name>
    <dbReference type="NCBI Taxonomy" id="1841856"/>
    <lineage>
        <taxon>Bacteria</taxon>
        <taxon>Pseudomonadati</taxon>
        <taxon>Bacteroidota</taxon>
        <taxon>Bacteroidia</taxon>
        <taxon>Bacteroidales</taxon>
        <taxon>Bacteroidaceae</taxon>
        <taxon>Bacteroides</taxon>
    </lineage>
</organism>
<gene>
    <name evidence="1" type="ORF">H6A31_14220</name>
</gene>
<evidence type="ECO:0000313" key="1">
    <source>
        <dbReference type="EMBL" id="MBM6759815.1"/>
    </source>
</evidence>
<accession>A0ABS2EYP7</accession>
<name>A0ABS2EYP7_9BACE</name>
<evidence type="ECO:0000313" key="2">
    <source>
        <dbReference type="Proteomes" id="UP000703295"/>
    </source>
</evidence>
<proteinExistence type="predicted"/>
<dbReference type="RefSeq" id="WP_204477296.1">
    <property type="nucleotide sequence ID" value="NZ_DAJPEN010000001.1"/>
</dbReference>
<reference evidence="1 2" key="1">
    <citation type="journal article" date="2021" name="Sci. Rep.">
        <title>The distribution of antibiotic resistance genes in chicken gut microbiota commensals.</title>
        <authorList>
            <person name="Juricova H."/>
            <person name="Matiasovicova J."/>
            <person name="Kubasova T."/>
            <person name="Cejkova D."/>
            <person name="Rychlik I."/>
        </authorList>
    </citation>
    <scope>NUCLEOTIDE SEQUENCE [LARGE SCALE GENOMIC DNA]</scope>
    <source>
        <strain evidence="1 2">An801</strain>
    </source>
</reference>